<proteinExistence type="predicted"/>
<sequence>MPCEHSDRAVESATFAQGAQGGRKTHAQLRAPRPLFRRLLEPPANENVIVTQVSSCKLPKPETCKKASQHQEGDRICDLLLP</sequence>
<feature type="compositionally biased region" description="Basic and acidic residues" evidence="1">
    <location>
        <begin position="1"/>
        <end position="10"/>
    </location>
</feature>
<evidence type="ECO:0000313" key="2">
    <source>
        <dbReference type="EMBL" id="EGV93074.1"/>
    </source>
</evidence>
<accession>G3GSB0</accession>
<dbReference type="InParanoid" id="G3GSB0"/>
<dbReference type="EMBL" id="JH000008">
    <property type="protein sequence ID" value="EGV93074.1"/>
    <property type="molecule type" value="Genomic_DNA"/>
</dbReference>
<evidence type="ECO:0000313" key="3">
    <source>
        <dbReference type="Proteomes" id="UP000001075"/>
    </source>
</evidence>
<evidence type="ECO:0000256" key="1">
    <source>
        <dbReference type="SAM" id="MobiDB-lite"/>
    </source>
</evidence>
<feature type="region of interest" description="Disordered" evidence="1">
    <location>
        <begin position="1"/>
        <end position="29"/>
    </location>
</feature>
<name>G3GSB0_CRIGR</name>
<gene>
    <name evidence="2" type="ORF">I79_000428</name>
</gene>
<dbReference type="Proteomes" id="UP000001075">
    <property type="component" value="Unassembled WGS sequence"/>
</dbReference>
<reference evidence="3" key="1">
    <citation type="journal article" date="2011" name="Nat. Biotechnol.">
        <title>The genomic sequence of the Chinese hamster ovary (CHO)-K1 cell line.</title>
        <authorList>
            <person name="Xu X."/>
            <person name="Nagarajan H."/>
            <person name="Lewis N.E."/>
            <person name="Pan S."/>
            <person name="Cai Z."/>
            <person name="Liu X."/>
            <person name="Chen W."/>
            <person name="Xie M."/>
            <person name="Wang W."/>
            <person name="Hammond S."/>
            <person name="Andersen M.R."/>
            <person name="Neff N."/>
            <person name="Passarelli B."/>
            <person name="Koh W."/>
            <person name="Fan H.C."/>
            <person name="Wang J."/>
            <person name="Gui Y."/>
            <person name="Lee K.H."/>
            <person name="Betenbaugh M.J."/>
            <person name="Quake S.R."/>
            <person name="Famili I."/>
            <person name="Palsson B.O."/>
            <person name="Wang J."/>
        </authorList>
    </citation>
    <scope>NUCLEOTIDE SEQUENCE [LARGE SCALE GENOMIC DNA]</scope>
    <source>
        <strain evidence="3">CHO K1 cell line</strain>
    </source>
</reference>
<organism evidence="2 3">
    <name type="scientific">Cricetulus griseus</name>
    <name type="common">Chinese hamster</name>
    <name type="synonym">Cricetulus barabensis griseus</name>
    <dbReference type="NCBI Taxonomy" id="10029"/>
    <lineage>
        <taxon>Eukaryota</taxon>
        <taxon>Metazoa</taxon>
        <taxon>Chordata</taxon>
        <taxon>Craniata</taxon>
        <taxon>Vertebrata</taxon>
        <taxon>Euteleostomi</taxon>
        <taxon>Mammalia</taxon>
        <taxon>Eutheria</taxon>
        <taxon>Euarchontoglires</taxon>
        <taxon>Glires</taxon>
        <taxon>Rodentia</taxon>
        <taxon>Myomorpha</taxon>
        <taxon>Muroidea</taxon>
        <taxon>Cricetidae</taxon>
        <taxon>Cricetinae</taxon>
        <taxon>Cricetulus</taxon>
    </lineage>
</organism>
<dbReference type="AlphaFoldDB" id="G3GSB0"/>
<protein>
    <submittedName>
        <fullName evidence="2">Uncharacterized protein</fullName>
    </submittedName>
</protein>